<dbReference type="EMBL" id="SNSC02000007">
    <property type="protein sequence ID" value="TID22921.1"/>
    <property type="molecule type" value="Genomic_DNA"/>
</dbReference>
<proteinExistence type="predicted"/>
<feature type="region of interest" description="Disordered" evidence="1">
    <location>
        <begin position="462"/>
        <end position="486"/>
    </location>
</feature>
<dbReference type="Proteomes" id="UP000298493">
    <property type="component" value="Unassembled WGS sequence"/>
</dbReference>
<keyword evidence="3" id="KW-1185">Reference proteome</keyword>
<feature type="region of interest" description="Disordered" evidence="1">
    <location>
        <begin position="292"/>
        <end position="325"/>
    </location>
</feature>
<feature type="compositionally biased region" description="Acidic residues" evidence="1">
    <location>
        <begin position="34"/>
        <end position="60"/>
    </location>
</feature>
<feature type="compositionally biased region" description="Basic and acidic residues" evidence="1">
    <location>
        <begin position="61"/>
        <end position="76"/>
    </location>
</feature>
<dbReference type="AlphaFoldDB" id="A0A4Z1PD34"/>
<name>A0A4Z1PD34_9PEZI</name>
<comment type="caution">
    <text evidence="2">The sequence shown here is derived from an EMBL/GenBank/DDBJ whole genome shotgun (WGS) entry which is preliminary data.</text>
</comment>
<feature type="compositionally biased region" description="Basic and acidic residues" evidence="1">
    <location>
        <begin position="462"/>
        <end position="472"/>
    </location>
</feature>
<feature type="region of interest" description="Disordered" evidence="1">
    <location>
        <begin position="1"/>
        <end position="76"/>
    </location>
</feature>
<evidence type="ECO:0000313" key="3">
    <source>
        <dbReference type="Proteomes" id="UP000298493"/>
    </source>
</evidence>
<dbReference type="OrthoDB" id="5412288at2759"/>
<dbReference type="STRING" id="86259.A0A4Z1PD34"/>
<protein>
    <recommendedName>
        <fullName evidence="4">Rrn9 domain-containing protein</fullName>
    </recommendedName>
</protein>
<gene>
    <name evidence="2" type="ORF">E6O75_ATG02095</name>
</gene>
<reference evidence="2 3" key="1">
    <citation type="submission" date="2019-04" db="EMBL/GenBank/DDBJ databases">
        <title>High contiguity whole genome sequence and gene annotation resource for two Venturia nashicola isolates.</title>
        <authorList>
            <person name="Prokchorchik M."/>
            <person name="Won K."/>
            <person name="Lee Y."/>
            <person name="Choi E.D."/>
            <person name="Segonzac C."/>
            <person name="Sohn K.H."/>
        </authorList>
    </citation>
    <scope>NUCLEOTIDE SEQUENCE [LARGE SCALE GENOMIC DNA]</scope>
    <source>
        <strain evidence="2 3">PRI2</strain>
    </source>
</reference>
<feature type="compositionally biased region" description="Basic and acidic residues" evidence="1">
    <location>
        <begin position="238"/>
        <end position="249"/>
    </location>
</feature>
<feature type="region of interest" description="Disordered" evidence="1">
    <location>
        <begin position="205"/>
        <end position="249"/>
    </location>
</feature>
<evidence type="ECO:0000313" key="2">
    <source>
        <dbReference type="EMBL" id="TID22921.1"/>
    </source>
</evidence>
<evidence type="ECO:0000256" key="1">
    <source>
        <dbReference type="SAM" id="MobiDB-lite"/>
    </source>
</evidence>
<feature type="compositionally biased region" description="Polar residues" evidence="1">
    <location>
        <begin position="9"/>
        <end position="19"/>
    </location>
</feature>
<sequence length="486" mass="54532">MSLFGGASHTESSPIQSESDGAEIQEIPESPEQREEENDNLDDDDDVYSDEVYSDEESDGGDERSLRKSMSEKEKKKYRQWFRDEIRVFEAFETTRAGDLGRNLLGAASERHGLLLKKPASGVVAWASRGRWTDDREARRAVPAPGWTAWPLWPGEVPLPEERFYGVRDGGGDFLGVKRRKVVGPGAEFEEVLCDVAVGKARERVDGELNVENPEDAECEGGSSGSGEEEGSDCDSGPEVKKTRIEDRDSSAGVDSRLVFSVDQDRARKILRPTVRSIMSKVDALATGLYHSRMNHRAHRSASHDRDSKPSRPKSSSSQGEKKEALGLRDWSEVLGMASLTGWDPQIVGRAAERCSKLFGEGMAFATLDADEASTKLHEYKPDIVPDFDDDGEEGWTLDTLLCPHEECARHARGFDLRRRLRWHIKDVHDWDPEVEKRPKEIIGGVHLDGFMREIPAQPGWRARDKVKSEKRVGKRKKEFCPDVEK</sequence>
<evidence type="ECO:0008006" key="4">
    <source>
        <dbReference type="Google" id="ProtNLM"/>
    </source>
</evidence>
<organism evidence="2 3">
    <name type="scientific">Venturia nashicola</name>
    <dbReference type="NCBI Taxonomy" id="86259"/>
    <lineage>
        <taxon>Eukaryota</taxon>
        <taxon>Fungi</taxon>
        <taxon>Dikarya</taxon>
        <taxon>Ascomycota</taxon>
        <taxon>Pezizomycotina</taxon>
        <taxon>Dothideomycetes</taxon>
        <taxon>Pleosporomycetidae</taxon>
        <taxon>Venturiales</taxon>
        <taxon>Venturiaceae</taxon>
        <taxon>Venturia</taxon>
    </lineage>
</organism>
<accession>A0A4Z1PD34</accession>